<dbReference type="InterPro" id="IPR029016">
    <property type="entry name" value="GAF-like_dom_sf"/>
</dbReference>
<keyword evidence="4" id="KW-0548">Nucleotidyltransferase</keyword>
<sequence length="322" mass="35353">MYDEAKLDDEAGRLAALRRYQVLDTVPEAEFSQIAGLVKDIFQVSQVLVNLIERDRLWVMAAAGMARIECPREDSFCTVTIQGEGPLAVPNLLEDKRFCDNPFVQGDAHMRAYLGVPLTSPDGYNVGALCVLHTAPRSFSVQEEDLLTRFSQLVVAQMEMRLIAQEDELTGILTRRALLQRLDAAMMDTAPVGLMLMDLDHFKTINDGFGHAVGDQVLQATARVISDMVRHGDAFGRLGGEEFGLLLTDTAPDDVMALAERIRLRVSEQVIARIGKSVTLSMGVALRGPGDDRTSLLLRGDMALYQAKHGGRNMCVLHPGAD</sequence>
<dbReference type="Gene3D" id="3.30.70.270">
    <property type="match status" value="1"/>
</dbReference>
<comment type="catalytic activity">
    <reaction evidence="2">
        <text>2 GTP = 3',3'-c-di-GMP + 2 diphosphate</text>
        <dbReference type="Rhea" id="RHEA:24898"/>
        <dbReference type="ChEBI" id="CHEBI:33019"/>
        <dbReference type="ChEBI" id="CHEBI:37565"/>
        <dbReference type="ChEBI" id="CHEBI:58805"/>
        <dbReference type="EC" id="2.7.7.65"/>
    </reaction>
</comment>
<dbReference type="RefSeq" id="WP_131576200.1">
    <property type="nucleotide sequence ID" value="NZ_CBCSAJ010000002.1"/>
</dbReference>
<dbReference type="SMART" id="SM00267">
    <property type="entry name" value="GGDEF"/>
    <property type="match status" value="1"/>
</dbReference>
<dbReference type="GO" id="GO:0052621">
    <property type="term" value="F:diguanylate cyclase activity"/>
    <property type="evidence" value="ECO:0007669"/>
    <property type="project" value="UniProtKB-EC"/>
</dbReference>
<evidence type="ECO:0000259" key="3">
    <source>
        <dbReference type="PROSITE" id="PS50887"/>
    </source>
</evidence>
<keyword evidence="5" id="KW-1185">Reference proteome</keyword>
<evidence type="ECO:0000313" key="5">
    <source>
        <dbReference type="Proteomes" id="UP001597302"/>
    </source>
</evidence>
<dbReference type="EMBL" id="JBHTOQ010000018">
    <property type="protein sequence ID" value="MFD1481219.1"/>
    <property type="molecule type" value="Genomic_DNA"/>
</dbReference>
<feature type="domain" description="GGDEF" evidence="3">
    <location>
        <begin position="190"/>
        <end position="320"/>
    </location>
</feature>
<dbReference type="SMART" id="SM00065">
    <property type="entry name" value="GAF"/>
    <property type="match status" value="1"/>
</dbReference>
<reference evidence="5" key="1">
    <citation type="journal article" date="2019" name="Int. J. Syst. Evol. Microbiol.">
        <title>The Global Catalogue of Microorganisms (GCM) 10K type strain sequencing project: providing services to taxonomists for standard genome sequencing and annotation.</title>
        <authorList>
            <consortium name="The Broad Institute Genomics Platform"/>
            <consortium name="The Broad Institute Genome Sequencing Center for Infectious Disease"/>
            <person name="Wu L."/>
            <person name="Ma J."/>
        </authorList>
    </citation>
    <scope>NUCLEOTIDE SEQUENCE [LARGE SCALE GENOMIC DNA]</scope>
    <source>
        <strain evidence="5">CCM 8875</strain>
    </source>
</reference>
<dbReference type="Proteomes" id="UP001597302">
    <property type="component" value="Unassembled WGS sequence"/>
</dbReference>
<dbReference type="NCBIfam" id="TIGR00254">
    <property type="entry name" value="GGDEF"/>
    <property type="match status" value="1"/>
</dbReference>
<name>A0ABW4DX80_9RHOB</name>
<dbReference type="Gene3D" id="3.30.450.40">
    <property type="match status" value="1"/>
</dbReference>
<dbReference type="Pfam" id="PF01590">
    <property type="entry name" value="GAF"/>
    <property type="match status" value="1"/>
</dbReference>
<dbReference type="EC" id="2.7.7.65" evidence="1"/>
<dbReference type="InterPro" id="IPR050469">
    <property type="entry name" value="Diguanylate_Cyclase"/>
</dbReference>
<accession>A0ABW4DX80</accession>
<keyword evidence="4" id="KW-0808">Transferase</keyword>
<dbReference type="PROSITE" id="PS50887">
    <property type="entry name" value="GGDEF"/>
    <property type="match status" value="1"/>
</dbReference>
<dbReference type="SUPFAM" id="SSF55073">
    <property type="entry name" value="Nucleotide cyclase"/>
    <property type="match status" value="1"/>
</dbReference>
<dbReference type="Pfam" id="PF00990">
    <property type="entry name" value="GGDEF"/>
    <property type="match status" value="1"/>
</dbReference>
<evidence type="ECO:0000256" key="1">
    <source>
        <dbReference type="ARBA" id="ARBA00012528"/>
    </source>
</evidence>
<dbReference type="PANTHER" id="PTHR45138:SF9">
    <property type="entry name" value="DIGUANYLATE CYCLASE DGCM-RELATED"/>
    <property type="match status" value="1"/>
</dbReference>
<dbReference type="InterPro" id="IPR029787">
    <property type="entry name" value="Nucleotide_cyclase"/>
</dbReference>
<dbReference type="PANTHER" id="PTHR45138">
    <property type="entry name" value="REGULATORY COMPONENTS OF SENSORY TRANSDUCTION SYSTEM"/>
    <property type="match status" value="1"/>
</dbReference>
<organism evidence="4 5">
    <name type="scientific">Paracoccus nototheniae</name>
    <dbReference type="NCBI Taxonomy" id="2489002"/>
    <lineage>
        <taxon>Bacteria</taxon>
        <taxon>Pseudomonadati</taxon>
        <taxon>Pseudomonadota</taxon>
        <taxon>Alphaproteobacteria</taxon>
        <taxon>Rhodobacterales</taxon>
        <taxon>Paracoccaceae</taxon>
        <taxon>Paracoccus</taxon>
    </lineage>
</organism>
<dbReference type="InterPro" id="IPR003018">
    <property type="entry name" value="GAF"/>
</dbReference>
<evidence type="ECO:0000256" key="2">
    <source>
        <dbReference type="ARBA" id="ARBA00034247"/>
    </source>
</evidence>
<dbReference type="InterPro" id="IPR000160">
    <property type="entry name" value="GGDEF_dom"/>
</dbReference>
<dbReference type="CDD" id="cd01949">
    <property type="entry name" value="GGDEF"/>
    <property type="match status" value="1"/>
</dbReference>
<evidence type="ECO:0000313" key="4">
    <source>
        <dbReference type="EMBL" id="MFD1481219.1"/>
    </source>
</evidence>
<protein>
    <recommendedName>
        <fullName evidence="1">diguanylate cyclase</fullName>
        <ecNumber evidence="1">2.7.7.65</ecNumber>
    </recommendedName>
</protein>
<gene>
    <name evidence="4" type="ORF">ACFQ5P_07925</name>
</gene>
<comment type="caution">
    <text evidence="4">The sequence shown here is derived from an EMBL/GenBank/DDBJ whole genome shotgun (WGS) entry which is preliminary data.</text>
</comment>
<proteinExistence type="predicted"/>
<dbReference type="SUPFAM" id="SSF55781">
    <property type="entry name" value="GAF domain-like"/>
    <property type="match status" value="1"/>
</dbReference>
<dbReference type="InterPro" id="IPR043128">
    <property type="entry name" value="Rev_trsase/Diguanyl_cyclase"/>
</dbReference>